<evidence type="ECO:0000256" key="3">
    <source>
        <dbReference type="PROSITE-ProRule" id="PRU00047"/>
    </source>
</evidence>
<feature type="region of interest" description="Disordered" evidence="4">
    <location>
        <begin position="429"/>
        <end position="487"/>
    </location>
</feature>
<comment type="caution">
    <text evidence="7">The sequence shown here is derived from an EMBL/GenBank/DDBJ whole genome shotgun (WGS) entry which is preliminary data.</text>
</comment>
<keyword evidence="8" id="KW-1185">Reference proteome</keyword>
<dbReference type="InterPro" id="IPR001878">
    <property type="entry name" value="Znf_CCHC"/>
</dbReference>
<organism evidence="7 8">
    <name type="scientific">Lolium multiflorum</name>
    <name type="common">Italian ryegrass</name>
    <name type="synonym">Lolium perenne subsp. multiflorum</name>
    <dbReference type="NCBI Taxonomy" id="4521"/>
    <lineage>
        <taxon>Eukaryota</taxon>
        <taxon>Viridiplantae</taxon>
        <taxon>Streptophyta</taxon>
        <taxon>Embryophyta</taxon>
        <taxon>Tracheophyta</taxon>
        <taxon>Spermatophyta</taxon>
        <taxon>Magnoliopsida</taxon>
        <taxon>Liliopsida</taxon>
        <taxon>Poales</taxon>
        <taxon>Poaceae</taxon>
        <taxon>BOP clade</taxon>
        <taxon>Pooideae</taxon>
        <taxon>Poodae</taxon>
        <taxon>Poeae</taxon>
        <taxon>Poeae Chloroplast Group 2 (Poeae type)</taxon>
        <taxon>Loliodinae</taxon>
        <taxon>Loliinae</taxon>
        <taxon>Lolium</taxon>
    </lineage>
</organism>
<dbReference type="Proteomes" id="UP001231189">
    <property type="component" value="Unassembled WGS sequence"/>
</dbReference>
<evidence type="ECO:0000259" key="6">
    <source>
        <dbReference type="PROSITE" id="PS50994"/>
    </source>
</evidence>
<dbReference type="InterPro" id="IPR001584">
    <property type="entry name" value="Integrase_cat-core"/>
</dbReference>
<feature type="region of interest" description="Disordered" evidence="4">
    <location>
        <begin position="1494"/>
        <end position="1515"/>
    </location>
</feature>
<dbReference type="InterPro" id="IPR013103">
    <property type="entry name" value="RVT_2"/>
</dbReference>
<dbReference type="PANTHER" id="PTHR42648">
    <property type="entry name" value="TRANSPOSASE, PUTATIVE-RELATED"/>
    <property type="match status" value="1"/>
</dbReference>
<protein>
    <recommendedName>
        <fullName evidence="9">Gag-pol polyprotein</fullName>
    </recommendedName>
</protein>
<feature type="compositionally biased region" description="Acidic residues" evidence="4">
    <location>
        <begin position="970"/>
        <end position="979"/>
    </location>
</feature>
<feature type="region of interest" description="Disordered" evidence="4">
    <location>
        <begin position="891"/>
        <end position="947"/>
    </location>
</feature>
<keyword evidence="3" id="KW-0863">Zinc-finger</keyword>
<dbReference type="GO" id="GO:0008270">
    <property type="term" value="F:zinc ion binding"/>
    <property type="evidence" value="ECO:0007669"/>
    <property type="project" value="UniProtKB-KW"/>
</dbReference>
<dbReference type="PROSITE" id="PS50158">
    <property type="entry name" value="ZF_CCHC"/>
    <property type="match status" value="1"/>
</dbReference>
<dbReference type="Gene3D" id="3.30.420.10">
    <property type="entry name" value="Ribonuclease H-like superfamily/Ribonuclease H"/>
    <property type="match status" value="1"/>
</dbReference>
<feature type="domain" description="Integrase catalytic" evidence="6">
    <location>
        <begin position="640"/>
        <end position="817"/>
    </location>
</feature>
<evidence type="ECO:0008006" key="9">
    <source>
        <dbReference type="Google" id="ProtNLM"/>
    </source>
</evidence>
<reference evidence="7" key="1">
    <citation type="submission" date="2023-07" db="EMBL/GenBank/DDBJ databases">
        <title>A chromosome-level genome assembly of Lolium multiflorum.</title>
        <authorList>
            <person name="Chen Y."/>
            <person name="Copetti D."/>
            <person name="Kolliker R."/>
            <person name="Studer B."/>
        </authorList>
    </citation>
    <scope>NUCLEOTIDE SEQUENCE</scope>
    <source>
        <strain evidence="7">02402/16</strain>
        <tissue evidence="7">Leaf</tissue>
    </source>
</reference>
<dbReference type="Pfam" id="PF00665">
    <property type="entry name" value="rve"/>
    <property type="match status" value="1"/>
</dbReference>
<evidence type="ECO:0000256" key="4">
    <source>
        <dbReference type="SAM" id="MobiDB-lite"/>
    </source>
</evidence>
<feature type="compositionally biased region" description="Basic and acidic residues" evidence="4">
    <location>
        <begin position="429"/>
        <end position="444"/>
    </location>
</feature>
<feature type="compositionally biased region" description="Acidic residues" evidence="4">
    <location>
        <begin position="471"/>
        <end position="484"/>
    </location>
</feature>
<dbReference type="GO" id="GO:0003676">
    <property type="term" value="F:nucleic acid binding"/>
    <property type="evidence" value="ECO:0007669"/>
    <property type="project" value="InterPro"/>
</dbReference>
<evidence type="ECO:0000313" key="8">
    <source>
        <dbReference type="Proteomes" id="UP001231189"/>
    </source>
</evidence>
<dbReference type="PROSITE" id="PS50994">
    <property type="entry name" value="INTEGRASE"/>
    <property type="match status" value="1"/>
</dbReference>
<dbReference type="InterPro" id="IPR039537">
    <property type="entry name" value="Retrotran_Ty1/copia-like"/>
</dbReference>
<dbReference type="GO" id="GO:0015074">
    <property type="term" value="P:DNA integration"/>
    <property type="evidence" value="ECO:0007669"/>
    <property type="project" value="InterPro"/>
</dbReference>
<feature type="compositionally biased region" description="Acidic residues" evidence="4">
    <location>
        <begin position="1503"/>
        <end position="1515"/>
    </location>
</feature>
<accession>A0AAD8R857</accession>
<feature type="region of interest" description="Disordered" evidence="4">
    <location>
        <begin position="970"/>
        <end position="995"/>
    </location>
</feature>
<feature type="domain" description="CCHC-type" evidence="5">
    <location>
        <begin position="408"/>
        <end position="422"/>
    </location>
</feature>
<keyword evidence="2" id="KW-0378">Hydrolase</keyword>
<dbReference type="InterPro" id="IPR036397">
    <property type="entry name" value="RNaseH_sf"/>
</dbReference>
<dbReference type="InterPro" id="IPR012337">
    <property type="entry name" value="RNaseH-like_sf"/>
</dbReference>
<feature type="region of interest" description="Disordered" evidence="4">
    <location>
        <begin position="59"/>
        <end position="80"/>
    </location>
</feature>
<dbReference type="SUPFAM" id="SSF53098">
    <property type="entry name" value="Ribonuclease H-like"/>
    <property type="match status" value="1"/>
</dbReference>
<dbReference type="EMBL" id="JAUUTY010000006">
    <property type="protein sequence ID" value="KAK1616763.1"/>
    <property type="molecule type" value="Genomic_DNA"/>
</dbReference>
<feature type="compositionally biased region" description="Polar residues" evidence="4">
    <location>
        <begin position="891"/>
        <end position="933"/>
    </location>
</feature>
<evidence type="ECO:0000259" key="5">
    <source>
        <dbReference type="PROSITE" id="PS50158"/>
    </source>
</evidence>
<dbReference type="GO" id="GO:0016787">
    <property type="term" value="F:hydrolase activity"/>
    <property type="evidence" value="ECO:0007669"/>
    <property type="project" value="UniProtKB-KW"/>
</dbReference>
<dbReference type="Pfam" id="PF25597">
    <property type="entry name" value="SH3_retrovirus"/>
    <property type="match status" value="1"/>
</dbReference>
<sequence length="1515" mass="171225">MPNDEAAEGAAKMVSMDDLKLMETSLRSSMEPQMESMKKMISELLTLVPSVVPVTEENDKGALEEGGASALPSSSKPLEGDQLNTIKIPIASPRATSAGVSYNNVAPPFRSPDIPVPHPHINTRGDPPKFNDKDFSTWQFEFRSHVCSASNELWRIILEGYKPYNPERLTRREEVDNQLNSIALHMIQTSVGTKDLALVQNFTTAKEAWEGLAKSFMGSESMKRNKYSALRNQAEGFMRLPDEDHQVMYRRLISVVDAFRNVGAQHIDDFWIKDKYIDCMMPFKPVDVKSLLGRERYPSLTSQQVVHELQALKVDEQNSHDSRNCANGMSRGTNLALTVNTVEEVNTQEPHRTSWSMSYPEDLEYHYNDHMAFHAKTFWVDPSKAKEDNIKRNNSSGFKSSGPRTRSCYNCGDKNHFIAQCPYEHRETRGGRLIPKEKSKDPKAPNKKFYNKSKKDKRPSRILLVTKEEYSSDEVESSSDEEETSKEVAAITTTNIPSSSLFESPNENPHIKNAHCFMARSSLDTSILLSTQEEYTSGDDDDDEKYETSNGLVALASLSNKSSSPIESPNEDIQMKEESCLMAKSSEVSSPNPSMPNISNALGVDHASLKVKQEMLDFDEFILNLQDCVCRACVEGKLHDSPHPSKTIISYKRILELLHVDLFGPTTHASLGAKKHCLVIVDDYSRYTWVYFLKKKDETQQIFIDFATEVQRQHNLLIMEIRSDNGSEFKNYTLNDFLRDEGIRHQHSAAYTPQQNGVAERKNHTLMDMARSMMAEYKSCYNFWAEAISTACHSSNRLYLRVHLSKFSPKALEGIFVGYGAESHTYRVFDVSSGIIIESCSVKFEENDGSQVEQVDVCAGDEIPQDAIVRMGVGFSRPIEGHDVASREGLCSTTVEPSSSQHQQTPSLEANDAPTQEQEQDPPSSVQDQGQDQSRIHDGSDEYPFNILLSPNKVQGQAHDVEISQEIEEAQVEGQDGDPNDQVGQVKPPRPRRTKEKIEARRLARRDKNLEILEHTHEKVLSDLMTNRFEMSMMGEMRFFLGFEIKQLREGTFINQTKYLQGMLKRFKMTEMKGVATPMITKCHLALDPNGSGTRRRSRTQRSSDEFAQNAPRKSATLRRKDKATRENYKTMDIISYAALRQKNWYEDVEREVDIEDQCFWCMEQIYIFKDIYEPMKKVRPMQAIDVELLSQNNHFEDAFWVTGRMGLQKLMKVQCDYSPDLFKQFYATLAFKKDAERTIQWMSGSSPCEASFHGFAEILGYPFEGGHRLHGPQKTDKDVLFLPYDQSGAVGTTSGLLPIYGQLLCFFRATIAPSGGNNDALRGTLVDLMHHAYECAQDGDEESEFTLDLLINNTVVAEDLSQFPTECHTFKKAYKKKPAARAAPVSGSFMGNARSSGFAPGRPVATPLIQKQVKKLSWFQRNILCMNIEIHKVNFEASRQRVEIQHTQAVILHGLSGEKGPPPQPPVHPAYSGWHSSQVPWFDLELSIQRANIARDSPPAADNDEDYVSESGSE</sequence>
<feature type="compositionally biased region" description="Basic residues" evidence="4">
    <location>
        <begin position="445"/>
        <end position="460"/>
    </location>
</feature>
<proteinExistence type="predicted"/>
<name>A0AAD8R857_LOLMU</name>
<keyword evidence="1" id="KW-0479">Metal-binding</keyword>
<dbReference type="PANTHER" id="PTHR42648:SF21">
    <property type="entry name" value="CYSTEINE-RICH RLK (RECEPTOR-LIKE PROTEIN KINASE) 8"/>
    <property type="match status" value="1"/>
</dbReference>
<evidence type="ECO:0000256" key="2">
    <source>
        <dbReference type="ARBA" id="ARBA00022801"/>
    </source>
</evidence>
<dbReference type="InterPro" id="IPR057670">
    <property type="entry name" value="SH3_retrovirus"/>
</dbReference>
<dbReference type="Pfam" id="PF07727">
    <property type="entry name" value="RVT_2"/>
    <property type="match status" value="1"/>
</dbReference>
<feature type="region of interest" description="Disordered" evidence="4">
    <location>
        <begin position="1086"/>
        <end position="1124"/>
    </location>
</feature>
<gene>
    <name evidence="7" type="ORF">QYE76_022280</name>
</gene>
<keyword evidence="3" id="KW-0862">Zinc</keyword>
<evidence type="ECO:0000256" key="1">
    <source>
        <dbReference type="ARBA" id="ARBA00022723"/>
    </source>
</evidence>
<evidence type="ECO:0000313" key="7">
    <source>
        <dbReference type="EMBL" id="KAK1616763.1"/>
    </source>
</evidence>